<dbReference type="EMBL" id="GG657450">
    <property type="protein sequence ID" value="OAT05962.1"/>
    <property type="molecule type" value="Genomic_DNA"/>
</dbReference>
<evidence type="ECO:0000313" key="2">
    <source>
        <dbReference type="EMBL" id="OAT05962.1"/>
    </source>
</evidence>
<dbReference type="KEGG" id="bgh:BDBG_02262"/>
<gene>
    <name evidence="2" type="ORF">BDBG_02262</name>
</gene>
<evidence type="ECO:0000313" key="3">
    <source>
        <dbReference type="Proteomes" id="UP000002038"/>
    </source>
</evidence>
<dbReference type="RefSeq" id="XP_002627591.1">
    <property type="nucleotide sequence ID" value="XM_002627545.1"/>
</dbReference>
<accession>A0A179UHK0</accession>
<protein>
    <submittedName>
        <fullName evidence="2">Uncharacterized protein</fullName>
    </submittedName>
</protein>
<reference evidence="3" key="1">
    <citation type="journal article" date="2015" name="PLoS Genet.">
        <title>The dynamic genome and transcriptome of the human fungal pathogen Blastomyces and close relative Emmonsia.</title>
        <authorList>
            <person name="Munoz J.F."/>
            <person name="Gauthier G.M."/>
            <person name="Desjardins C.A."/>
            <person name="Gallo J.E."/>
            <person name="Holder J."/>
            <person name="Sullivan T.D."/>
            <person name="Marty A.J."/>
            <person name="Carmen J.C."/>
            <person name="Chen Z."/>
            <person name="Ding L."/>
            <person name="Gujja S."/>
            <person name="Magrini V."/>
            <person name="Misas E."/>
            <person name="Mitreva M."/>
            <person name="Priest M."/>
            <person name="Saif S."/>
            <person name="Whiston E.A."/>
            <person name="Young S."/>
            <person name="Zeng Q."/>
            <person name="Goldman W.E."/>
            <person name="Mardis E.R."/>
            <person name="Taylor J.W."/>
            <person name="McEwen J.G."/>
            <person name="Clay O.K."/>
            <person name="Klein B.S."/>
            <person name="Cuomo C.A."/>
        </authorList>
    </citation>
    <scope>NUCLEOTIDE SEQUENCE [LARGE SCALE GENOMIC DNA]</scope>
    <source>
        <strain evidence="3">SLH14081</strain>
    </source>
</reference>
<dbReference type="GeneID" id="8506289"/>
<proteinExistence type="predicted"/>
<keyword evidence="3" id="KW-1185">Reference proteome</keyword>
<organism evidence="2 3">
    <name type="scientific">Blastomyces gilchristii (strain SLH14081)</name>
    <name type="common">Blastomyces dermatitidis</name>
    <dbReference type="NCBI Taxonomy" id="559298"/>
    <lineage>
        <taxon>Eukaryota</taxon>
        <taxon>Fungi</taxon>
        <taxon>Dikarya</taxon>
        <taxon>Ascomycota</taxon>
        <taxon>Pezizomycotina</taxon>
        <taxon>Eurotiomycetes</taxon>
        <taxon>Eurotiomycetidae</taxon>
        <taxon>Onygenales</taxon>
        <taxon>Ajellomycetaceae</taxon>
        <taxon>Blastomyces</taxon>
    </lineage>
</organism>
<dbReference type="AlphaFoldDB" id="A0A179UHK0"/>
<sequence>MGGQGKPSQPLLAISPFENFPRRLLVSVPGWVLRSSHIIRNNERIPTFSLEITIRSKREFKGLRHARHSPLHQSGYNVEETIFEFELAPIHEGRDALSEAPKRSLQIPSPESIESPKSRSGNTPYRIISAV</sequence>
<dbReference type="VEuPathDB" id="FungiDB:BDBG_02262"/>
<feature type="region of interest" description="Disordered" evidence="1">
    <location>
        <begin position="96"/>
        <end position="131"/>
    </location>
</feature>
<dbReference type="Proteomes" id="UP000002038">
    <property type="component" value="Unassembled WGS sequence"/>
</dbReference>
<name>A0A179UHK0_BLAGS</name>
<evidence type="ECO:0000256" key="1">
    <source>
        <dbReference type="SAM" id="MobiDB-lite"/>
    </source>
</evidence>